<accession>A0A084WLH7</accession>
<sequence>MAGSTWWTAHAMAHNHPPGGGPKHFMLPVASSRASFYCASSRLHRTASLPRMWPHSSETGSTISHNFFKFREFLTNLTSSSWTRRFVVTARGSFSKRNGGLKEVACSIALQMR</sequence>
<evidence type="ECO:0000313" key="1">
    <source>
        <dbReference type="EMBL" id="KFB51071.1"/>
    </source>
</evidence>
<evidence type="ECO:0000313" key="3">
    <source>
        <dbReference type="Proteomes" id="UP000030765"/>
    </source>
</evidence>
<organism evidence="1">
    <name type="scientific">Anopheles sinensis</name>
    <name type="common">Mosquito</name>
    <dbReference type="NCBI Taxonomy" id="74873"/>
    <lineage>
        <taxon>Eukaryota</taxon>
        <taxon>Metazoa</taxon>
        <taxon>Ecdysozoa</taxon>
        <taxon>Arthropoda</taxon>
        <taxon>Hexapoda</taxon>
        <taxon>Insecta</taxon>
        <taxon>Pterygota</taxon>
        <taxon>Neoptera</taxon>
        <taxon>Endopterygota</taxon>
        <taxon>Diptera</taxon>
        <taxon>Nematocera</taxon>
        <taxon>Culicoidea</taxon>
        <taxon>Culicidae</taxon>
        <taxon>Anophelinae</taxon>
        <taxon>Anopheles</taxon>
    </lineage>
</organism>
<reference evidence="2" key="2">
    <citation type="submission" date="2020-05" db="UniProtKB">
        <authorList>
            <consortium name="EnsemblMetazoa"/>
        </authorList>
    </citation>
    <scope>IDENTIFICATION</scope>
</reference>
<dbReference type="EMBL" id="ATLV01024242">
    <property type="status" value="NOT_ANNOTATED_CDS"/>
    <property type="molecule type" value="Genomic_DNA"/>
</dbReference>
<dbReference type="Proteomes" id="UP000030765">
    <property type="component" value="Unassembled WGS sequence"/>
</dbReference>
<gene>
    <name evidence="1" type="ORF">ZHAS_00019126</name>
</gene>
<keyword evidence="3" id="KW-1185">Reference proteome</keyword>
<name>A0A084WLH7_ANOSI</name>
<dbReference type="EnsemblMetazoa" id="ASIC019126-RA">
    <property type="protein sequence ID" value="ASIC019126-PA"/>
    <property type="gene ID" value="ASIC019126"/>
</dbReference>
<proteinExistence type="predicted"/>
<reference evidence="1 3" key="1">
    <citation type="journal article" date="2014" name="BMC Genomics">
        <title>Genome sequence of Anopheles sinensis provides insight into genetics basis of mosquito competence for malaria parasites.</title>
        <authorList>
            <person name="Zhou D."/>
            <person name="Zhang D."/>
            <person name="Ding G."/>
            <person name="Shi L."/>
            <person name="Hou Q."/>
            <person name="Ye Y."/>
            <person name="Xu Y."/>
            <person name="Zhou H."/>
            <person name="Xiong C."/>
            <person name="Li S."/>
            <person name="Yu J."/>
            <person name="Hong S."/>
            <person name="Yu X."/>
            <person name="Zou P."/>
            <person name="Chen C."/>
            <person name="Chang X."/>
            <person name="Wang W."/>
            <person name="Lv Y."/>
            <person name="Sun Y."/>
            <person name="Ma L."/>
            <person name="Shen B."/>
            <person name="Zhu C."/>
        </authorList>
    </citation>
    <scope>NUCLEOTIDE SEQUENCE [LARGE SCALE GENOMIC DNA]</scope>
</reference>
<protein>
    <submittedName>
        <fullName evidence="1 2">Uncharacterized protein</fullName>
    </submittedName>
</protein>
<dbReference type="AlphaFoldDB" id="A0A084WLH7"/>
<dbReference type="VEuPathDB" id="VectorBase:ASIC019126"/>
<evidence type="ECO:0000313" key="2">
    <source>
        <dbReference type="EnsemblMetazoa" id="ASIC019126-PA"/>
    </source>
</evidence>
<dbReference type="EMBL" id="KE525350">
    <property type="protein sequence ID" value="KFB51071.1"/>
    <property type="molecule type" value="Genomic_DNA"/>
</dbReference>